<dbReference type="PROSITE" id="PS50011">
    <property type="entry name" value="PROTEIN_KINASE_DOM"/>
    <property type="match status" value="1"/>
</dbReference>
<dbReference type="Gene3D" id="1.10.510.10">
    <property type="entry name" value="Transferase(Phosphotransferase) domain 1"/>
    <property type="match status" value="1"/>
</dbReference>
<dbReference type="Proteomes" id="UP000743370">
    <property type="component" value="Unassembled WGS sequence"/>
</dbReference>
<dbReference type="SMART" id="SM00220">
    <property type="entry name" value="S_TKc"/>
    <property type="match status" value="1"/>
</dbReference>
<keyword evidence="4" id="KW-0418">Kinase</keyword>
<dbReference type="InterPro" id="IPR011009">
    <property type="entry name" value="Kinase-like_dom_sf"/>
</dbReference>
<dbReference type="AlphaFoldDB" id="A0A8T0KWX7"/>
<dbReference type="InterPro" id="IPR000719">
    <property type="entry name" value="Prot_kinase_dom"/>
</dbReference>
<dbReference type="GO" id="GO:0004674">
    <property type="term" value="F:protein serine/threonine kinase activity"/>
    <property type="evidence" value="ECO:0007669"/>
    <property type="project" value="UniProtKB-KW"/>
</dbReference>
<evidence type="ECO:0000256" key="1">
    <source>
        <dbReference type="ARBA" id="ARBA00022527"/>
    </source>
</evidence>
<dbReference type="Pfam" id="PF00069">
    <property type="entry name" value="Pkinase"/>
    <property type="match status" value="1"/>
</dbReference>
<dbReference type="InterPro" id="IPR008266">
    <property type="entry name" value="Tyr_kinase_AS"/>
</dbReference>
<dbReference type="PANTHER" id="PTHR43895">
    <property type="entry name" value="CALCIUM/CALMODULIN-DEPENDENT PROTEIN KINASE KINASE-RELATED"/>
    <property type="match status" value="1"/>
</dbReference>
<organism evidence="7 8">
    <name type="scientific">Phaseolus angularis</name>
    <name type="common">Azuki bean</name>
    <name type="synonym">Vigna angularis</name>
    <dbReference type="NCBI Taxonomy" id="3914"/>
    <lineage>
        <taxon>Eukaryota</taxon>
        <taxon>Viridiplantae</taxon>
        <taxon>Streptophyta</taxon>
        <taxon>Embryophyta</taxon>
        <taxon>Tracheophyta</taxon>
        <taxon>Spermatophyta</taxon>
        <taxon>Magnoliopsida</taxon>
        <taxon>eudicotyledons</taxon>
        <taxon>Gunneridae</taxon>
        <taxon>Pentapetalae</taxon>
        <taxon>rosids</taxon>
        <taxon>fabids</taxon>
        <taxon>Fabales</taxon>
        <taxon>Fabaceae</taxon>
        <taxon>Papilionoideae</taxon>
        <taxon>50 kb inversion clade</taxon>
        <taxon>NPAAA clade</taxon>
        <taxon>indigoferoid/millettioid clade</taxon>
        <taxon>Phaseoleae</taxon>
        <taxon>Vigna</taxon>
    </lineage>
</organism>
<evidence type="ECO:0000259" key="6">
    <source>
        <dbReference type="PROSITE" id="PS50011"/>
    </source>
</evidence>
<evidence type="ECO:0000313" key="8">
    <source>
        <dbReference type="Proteomes" id="UP000743370"/>
    </source>
</evidence>
<dbReference type="GO" id="GO:0005524">
    <property type="term" value="F:ATP binding"/>
    <property type="evidence" value="ECO:0007669"/>
    <property type="project" value="UniProtKB-KW"/>
</dbReference>
<dbReference type="PROSITE" id="PS00109">
    <property type="entry name" value="PROTEIN_KINASE_TYR"/>
    <property type="match status" value="1"/>
</dbReference>
<keyword evidence="2" id="KW-0808">Transferase</keyword>
<dbReference type="PANTHER" id="PTHR43895:SF143">
    <property type="entry name" value="NON-SPECIFIC SERINE_THREONINE PROTEIN KINASE"/>
    <property type="match status" value="1"/>
</dbReference>
<name>A0A8T0KWX7_PHAAN</name>
<gene>
    <name evidence="7" type="ORF">HKW66_Vig0249920</name>
</gene>
<evidence type="ECO:0000256" key="5">
    <source>
        <dbReference type="ARBA" id="ARBA00022840"/>
    </source>
</evidence>
<evidence type="ECO:0000256" key="2">
    <source>
        <dbReference type="ARBA" id="ARBA00022679"/>
    </source>
</evidence>
<dbReference type="SUPFAM" id="SSF56112">
    <property type="entry name" value="Protein kinase-like (PK-like)"/>
    <property type="match status" value="1"/>
</dbReference>
<reference evidence="7 8" key="1">
    <citation type="submission" date="2020-05" db="EMBL/GenBank/DDBJ databases">
        <title>Vigna angularis (adzuki bean) Var. LongXiaoDou No. 4 denovo assembly.</title>
        <authorList>
            <person name="Xiang H."/>
        </authorList>
    </citation>
    <scope>NUCLEOTIDE SEQUENCE [LARGE SCALE GENOMIC DNA]</scope>
    <source>
        <tissue evidence="7">Leaf</tissue>
    </source>
</reference>
<comment type="caution">
    <text evidence="7">The sequence shown here is derived from an EMBL/GenBank/DDBJ whole genome shotgun (WGS) entry which is preliminary data.</text>
</comment>
<evidence type="ECO:0000256" key="3">
    <source>
        <dbReference type="ARBA" id="ARBA00022741"/>
    </source>
</evidence>
<feature type="domain" description="Protein kinase" evidence="6">
    <location>
        <begin position="1"/>
        <end position="135"/>
    </location>
</feature>
<keyword evidence="3" id="KW-0547">Nucleotide-binding</keyword>
<accession>A0A8T0KWX7</accession>
<dbReference type="EMBL" id="JABFOF010000003">
    <property type="protein sequence ID" value="KAG2402773.1"/>
    <property type="molecule type" value="Genomic_DNA"/>
</dbReference>
<protein>
    <submittedName>
        <fullName evidence="7">CBL-interacting serine/threonine-protein</fullName>
    </submittedName>
</protein>
<evidence type="ECO:0000313" key="7">
    <source>
        <dbReference type="EMBL" id="KAG2402773.1"/>
    </source>
</evidence>
<dbReference type="GO" id="GO:0007165">
    <property type="term" value="P:signal transduction"/>
    <property type="evidence" value="ECO:0007669"/>
    <property type="project" value="TreeGrafter"/>
</dbReference>
<sequence>MKLVRHPHIVQLKEFMATKGEIFLVMEYVKGSELFTKVNKGKLSKNLARMYFQQLISIVDYCRSRGVTYRDLRLENLLLDQNEDLKLSDFRLSALPKQRHTPRTCSYLPFQGENVMRIYRIVFRAQYELPEWVSS</sequence>
<proteinExistence type="predicted"/>
<evidence type="ECO:0000256" key="4">
    <source>
        <dbReference type="ARBA" id="ARBA00022777"/>
    </source>
</evidence>
<keyword evidence="1" id="KW-0723">Serine/threonine-protein kinase</keyword>
<keyword evidence="5" id="KW-0067">ATP-binding</keyword>